<dbReference type="EMBL" id="KN818279">
    <property type="protein sequence ID" value="KIL61791.1"/>
    <property type="molecule type" value="Genomic_DNA"/>
</dbReference>
<name>A0A0C2WY73_AMAMK</name>
<feature type="compositionally biased region" description="Low complexity" evidence="1">
    <location>
        <begin position="725"/>
        <end position="737"/>
    </location>
</feature>
<feature type="region of interest" description="Disordered" evidence="1">
    <location>
        <begin position="500"/>
        <end position="541"/>
    </location>
</feature>
<dbReference type="HOGENOM" id="CLU_013292_0_0_1"/>
<protein>
    <recommendedName>
        <fullName evidence="5">Xylosidase/arabinosidase</fullName>
    </recommendedName>
</protein>
<evidence type="ECO:0000256" key="1">
    <source>
        <dbReference type="SAM" id="MobiDB-lite"/>
    </source>
</evidence>
<reference evidence="3 4" key="1">
    <citation type="submission" date="2014-04" db="EMBL/GenBank/DDBJ databases">
        <title>Evolutionary Origins and Diversification of the Mycorrhizal Mutualists.</title>
        <authorList>
            <consortium name="DOE Joint Genome Institute"/>
            <consortium name="Mycorrhizal Genomics Consortium"/>
            <person name="Kohler A."/>
            <person name="Kuo A."/>
            <person name="Nagy L.G."/>
            <person name="Floudas D."/>
            <person name="Copeland A."/>
            <person name="Barry K.W."/>
            <person name="Cichocki N."/>
            <person name="Veneault-Fourrey C."/>
            <person name="LaButti K."/>
            <person name="Lindquist E.A."/>
            <person name="Lipzen A."/>
            <person name="Lundell T."/>
            <person name="Morin E."/>
            <person name="Murat C."/>
            <person name="Riley R."/>
            <person name="Ohm R."/>
            <person name="Sun H."/>
            <person name="Tunlid A."/>
            <person name="Henrissat B."/>
            <person name="Grigoriev I.V."/>
            <person name="Hibbett D.S."/>
            <person name="Martin F."/>
        </authorList>
    </citation>
    <scope>NUCLEOTIDE SEQUENCE [LARGE SCALE GENOMIC DNA]</scope>
    <source>
        <strain evidence="3 4">Koide BX008</strain>
    </source>
</reference>
<accession>A0A0C2WY73</accession>
<proteinExistence type="predicted"/>
<evidence type="ECO:0000313" key="4">
    <source>
        <dbReference type="Proteomes" id="UP000054549"/>
    </source>
</evidence>
<keyword evidence="4" id="KW-1185">Reference proteome</keyword>
<feature type="compositionally biased region" description="Polar residues" evidence="1">
    <location>
        <begin position="681"/>
        <end position="690"/>
    </location>
</feature>
<dbReference type="OrthoDB" id="2589715at2759"/>
<dbReference type="Proteomes" id="UP000054549">
    <property type="component" value="Unassembled WGS sequence"/>
</dbReference>
<dbReference type="PROSITE" id="PS51257">
    <property type="entry name" value="PROKAR_LIPOPROTEIN"/>
    <property type="match status" value="1"/>
</dbReference>
<organism evidence="3 4">
    <name type="scientific">Amanita muscaria (strain Koide BX008)</name>
    <dbReference type="NCBI Taxonomy" id="946122"/>
    <lineage>
        <taxon>Eukaryota</taxon>
        <taxon>Fungi</taxon>
        <taxon>Dikarya</taxon>
        <taxon>Basidiomycota</taxon>
        <taxon>Agaricomycotina</taxon>
        <taxon>Agaricomycetes</taxon>
        <taxon>Agaricomycetidae</taxon>
        <taxon>Agaricales</taxon>
        <taxon>Pluteineae</taxon>
        <taxon>Amanitaceae</taxon>
        <taxon>Amanita</taxon>
    </lineage>
</organism>
<feature type="compositionally biased region" description="Polar residues" evidence="1">
    <location>
        <begin position="611"/>
        <end position="622"/>
    </location>
</feature>
<feature type="region of interest" description="Disordered" evidence="1">
    <location>
        <begin position="588"/>
        <end position="816"/>
    </location>
</feature>
<feature type="chain" id="PRO_5002158560" description="Xylosidase/arabinosidase" evidence="2">
    <location>
        <begin position="20"/>
        <end position="816"/>
    </location>
</feature>
<feature type="compositionally biased region" description="Low complexity" evidence="1">
    <location>
        <begin position="623"/>
        <end position="632"/>
    </location>
</feature>
<evidence type="ECO:0008006" key="5">
    <source>
        <dbReference type="Google" id="ProtNLM"/>
    </source>
</evidence>
<keyword evidence="2" id="KW-0732">Signal</keyword>
<feature type="compositionally biased region" description="Polar residues" evidence="1">
    <location>
        <begin position="518"/>
        <end position="533"/>
    </location>
</feature>
<feature type="compositionally biased region" description="Polar residues" evidence="1">
    <location>
        <begin position="648"/>
        <end position="669"/>
    </location>
</feature>
<sequence>MRKVIGILFHVSLVSMATSACQSCGLSQGPGTCTIGVLHRFSPFQDLFSNLRFMSSSKPAGKISNLKRANPSTIQDKFLVGYQGWFTCAGDGEPVDPGHHGWLHWFDCPLPDGGRPNTDLWPDVSDYSPSELYPAPGLKSADGEQMYLFSSRHPKTVQRHFHQMAEHGVDGAFLQRFLGQCDVERGTQGIRKIRDEVGERVKDAAEKEGRVFAIMYDISGVDSNRVLHIIERDWIHLLREKCILDSPNYLREKGKAVVAIWGFGFDKAGHTPELVRAVTSFIRSNTPGGAYIMGGAPSQWRTSEGDAERNPALLDVWLTEFDAISPWTVGRYSNEDEADRFTNERMKGDVELLKTRCESGLSKKIDYIPVVLPGGSGYNLSEGKWGLNGIKRNGGRFLWRQIYNACQLGTRIIYGAMWDEYDEGTAFLPVVPNKRLLPVHDKFPFLALDADGYDLPSDWYMRICGLATEGLHKVRLIEETFPVKELQDYWATRPISDGDNEITGCASSREGQRRDTGESSASQSYQAWLQAQQESKEDVPPPPYCLVEEGVTVLNPPDEHPTNALEPPAEAPSVAITAATEGISVLPAASSPSPSIGVHASSRPVIDDPVTSLTNDFGKQTISESTSFNSSSHPHHQRPNPSRPPTHQRPNLLSPNTQPHSFGMQNQGGSPRPPFHLAPGSVQSESSGPWSQAPWPPPEWKLPPQSASHNAQTAPIHDGLHRHGSSSSCTSESSYSSLGAPAHRPHSPVPGHSESSSQKFPTPMPTPGKPHYESPSSTPPVSISNDTFTFPTAHTSSPASSYPGQAGVYNGIRLQG</sequence>
<dbReference type="InParanoid" id="A0A0C2WY73"/>
<dbReference type="Gene3D" id="3.20.20.80">
    <property type="entry name" value="Glycosidases"/>
    <property type="match status" value="1"/>
</dbReference>
<feature type="signal peptide" evidence="2">
    <location>
        <begin position="1"/>
        <end position="19"/>
    </location>
</feature>
<dbReference type="CDD" id="cd11576">
    <property type="entry name" value="GH99_GH71_like_2"/>
    <property type="match status" value="1"/>
</dbReference>
<gene>
    <name evidence="3" type="ORF">M378DRAFT_129485</name>
</gene>
<evidence type="ECO:0000313" key="3">
    <source>
        <dbReference type="EMBL" id="KIL61791.1"/>
    </source>
</evidence>
<feature type="compositionally biased region" description="Polar residues" evidence="1">
    <location>
        <begin position="774"/>
        <end position="803"/>
    </location>
</feature>
<evidence type="ECO:0000256" key="2">
    <source>
        <dbReference type="SAM" id="SignalP"/>
    </source>
</evidence>
<dbReference type="AlphaFoldDB" id="A0A0C2WY73"/>